<keyword evidence="9" id="KW-1185">Reference proteome</keyword>
<dbReference type="Gramene" id="KFK44723">
    <property type="protein sequence ID" value="KFK44723"/>
    <property type="gene ID" value="AALP_AA1G294600"/>
</dbReference>
<feature type="compositionally biased region" description="Polar residues" evidence="7">
    <location>
        <begin position="1"/>
        <end position="15"/>
    </location>
</feature>
<comment type="similarity">
    <text evidence="2">Belongs to the SNAPC3/SRD2 family.</text>
</comment>
<evidence type="ECO:0000256" key="3">
    <source>
        <dbReference type="ARBA" id="ARBA00023015"/>
    </source>
</evidence>
<dbReference type="AlphaFoldDB" id="A0A087HRH1"/>
<name>A0A087HRH1_ARAAL</name>
<keyword evidence="6" id="KW-0539">Nucleus</keyword>
<evidence type="ECO:0000256" key="1">
    <source>
        <dbReference type="ARBA" id="ARBA00004123"/>
    </source>
</evidence>
<comment type="subcellular location">
    <subcellularLocation>
        <location evidence="1">Nucleus</location>
    </subcellularLocation>
</comment>
<dbReference type="OrthoDB" id="46583at2759"/>
<evidence type="ECO:0000313" key="9">
    <source>
        <dbReference type="Proteomes" id="UP000029120"/>
    </source>
</evidence>
<evidence type="ECO:0000256" key="5">
    <source>
        <dbReference type="ARBA" id="ARBA00023163"/>
    </source>
</evidence>
<feature type="region of interest" description="Disordered" evidence="7">
    <location>
        <begin position="89"/>
        <end position="117"/>
    </location>
</feature>
<dbReference type="eggNOG" id="KOG2664">
    <property type="taxonomic scope" value="Eukaryota"/>
</dbReference>
<feature type="region of interest" description="Disordered" evidence="7">
    <location>
        <begin position="1"/>
        <end position="20"/>
    </location>
</feature>
<reference evidence="9" key="1">
    <citation type="journal article" date="2015" name="Nat. Plants">
        <title>Genome expansion of Arabis alpina linked with retrotransposition and reduced symmetric DNA methylation.</title>
        <authorList>
            <person name="Willing E.M."/>
            <person name="Rawat V."/>
            <person name="Mandakova T."/>
            <person name="Maumus F."/>
            <person name="James G.V."/>
            <person name="Nordstroem K.J."/>
            <person name="Becker C."/>
            <person name="Warthmann N."/>
            <person name="Chica C."/>
            <person name="Szarzynska B."/>
            <person name="Zytnicki M."/>
            <person name="Albani M.C."/>
            <person name="Kiefer C."/>
            <person name="Bergonzi S."/>
            <person name="Castaings L."/>
            <person name="Mateos J.L."/>
            <person name="Berns M.C."/>
            <person name="Bujdoso N."/>
            <person name="Piofczyk T."/>
            <person name="de Lorenzo L."/>
            <person name="Barrero-Sicilia C."/>
            <person name="Mateos I."/>
            <person name="Piednoel M."/>
            <person name="Hagmann J."/>
            <person name="Chen-Min-Tao R."/>
            <person name="Iglesias-Fernandez R."/>
            <person name="Schuster S.C."/>
            <person name="Alonso-Blanco C."/>
            <person name="Roudier F."/>
            <person name="Carbonero P."/>
            <person name="Paz-Ares J."/>
            <person name="Davis S.J."/>
            <person name="Pecinka A."/>
            <person name="Quesneville H."/>
            <person name="Colot V."/>
            <person name="Lysak M.A."/>
            <person name="Weigel D."/>
            <person name="Coupland G."/>
            <person name="Schneeberger K."/>
        </authorList>
    </citation>
    <scope>NUCLEOTIDE SEQUENCE [LARGE SCALE GENOMIC DNA]</scope>
    <source>
        <strain evidence="9">cv. Pajares</strain>
    </source>
</reference>
<evidence type="ECO:0000256" key="4">
    <source>
        <dbReference type="ARBA" id="ARBA00023125"/>
    </source>
</evidence>
<evidence type="ECO:0000256" key="2">
    <source>
        <dbReference type="ARBA" id="ARBA00010410"/>
    </source>
</evidence>
<dbReference type="Proteomes" id="UP000029120">
    <property type="component" value="Chromosome 1"/>
</dbReference>
<gene>
    <name evidence="8" type="ordered locus">AALP_Aa1g294600</name>
</gene>
<dbReference type="GO" id="GO:0003681">
    <property type="term" value="F:bent DNA binding"/>
    <property type="evidence" value="ECO:0007669"/>
    <property type="project" value="TreeGrafter"/>
</dbReference>
<evidence type="ECO:0008006" key="10">
    <source>
        <dbReference type="Google" id="ProtNLM"/>
    </source>
</evidence>
<proteinExistence type="inferred from homology"/>
<keyword evidence="5" id="KW-0804">Transcription</keyword>
<evidence type="ECO:0000256" key="6">
    <source>
        <dbReference type="ARBA" id="ARBA00023242"/>
    </source>
</evidence>
<dbReference type="Pfam" id="PF12251">
    <property type="entry name" value="SNAPC3"/>
    <property type="match status" value="1"/>
</dbReference>
<organism evidence="8 9">
    <name type="scientific">Arabis alpina</name>
    <name type="common">Alpine rock-cress</name>
    <dbReference type="NCBI Taxonomy" id="50452"/>
    <lineage>
        <taxon>Eukaryota</taxon>
        <taxon>Viridiplantae</taxon>
        <taxon>Streptophyta</taxon>
        <taxon>Embryophyta</taxon>
        <taxon>Tracheophyta</taxon>
        <taxon>Spermatophyta</taxon>
        <taxon>Magnoliopsida</taxon>
        <taxon>eudicotyledons</taxon>
        <taxon>Gunneridae</taxon>
        <taxon>Pentapetalae</taxon>
        <taxon>rosids</taxon>
        <taxon>malvids</taxon>
        <taxon>Brassicales</taxon>
        <taxon>Brassicaceae</taxon>
        <taxon>Arabideae</taxon>
        <taxon>Arabis</taxon>
    </lineage>
</organism>
<dbReference type="GO" id="GO:0001006">
    <property type="term" value="F:RNA polymerase III type 3 promoter sequence-specific DNA binding"/>
    <property type="evidence" value="ECO:0007669"/>
    <property type="project" value="TreeGrafter"/>
</dbReference>
<dbReference type="InterPro" id="IPR022042">
    <property type="entry name" value="snRNA-activating_su3"/>
</dbReference>
<dbReference type="GO" id="GO:0001046">
    <property type="term" value="F:core promoter sequence-specific DNA binding"/>
    <property type="evidence" value="ECO:0007669"/>
    <property type="project" value="TreeGrafter"/>
</dbReference>
<evidence type="ECO:0000313" key="8">
    <source>
        <dbReference type="EMBL" id="KFK44723.1"/>
    </source>
</evidence>
<protein>
    <recommendedName>
        <fullName evidence="10">snRNA-activating protein complex subunit</fullName>
    </recommendedName>
</protein>
<sequence length="441" mass="49884">MENENSEGSVTTTSGVPRGGPVYLPNMVAPLSTVPEFQSSFLNLLQDLDIHLSLQSPSSSHQSDLSTHSLKIFTDEELTDMAMKEAFPEDQSLNASHPGNLSAKGGSKTTKRKKTVKNTEEDYVAKLEQFVKLKQKQEDDKADVKLHCFSKTCDNSKDVGTSEEAFEQMQSLRFADKYTLGKPSDSQGPVDTALFPEVILCVEIRNSGNVKTQEFLVLGRQTLTELKDKIHCLTDQVMEKAGTYDSSGYFLVEDVFYNDLRNPSATDYSKPILDWLWDSKDEALTKWECILTGEVKKKQKAVLGEAGSMDLPRFGSADMQSTRFCDLRFRLGASYLYCHQGDCKHTIVIRDMRLSHQEDIQNKAAYPRLMYQHKPRMQKCSVCKIKRATRFAVDDKWAKENPCYFCDTCLALYLKGGSGKHDFPVYDYPCEEWTIPLLQNP</sequence>
<evidence type="ECO:0000256" key="7">
    <source>
        <dbReference type="SAM" id="MobiDB-lite"/>
    </source>
</evidence>
<keyword evidence="3" id="KW-0805">Transcription regulation</keyword>
<accession>A0A087HRH1</accession>
<dbReference type="GO" id="GO:0005634">
    <property type="term" value="C:nucleus"/>
    <property type="evidence" value="ECO:0007669"/>
    <property type="project" value="UniProtKB-SubCell"/>
</dbReference>
<dbReference type="PANTHER" id="PTHR13421:SF16">
    <property type="entry name" value="SNRNA-ACTIVATING PROTEIN COMPLEX SUBUNIT 3"/>
    <property type="match status" value="1"/>
</dbReference>
<keyword evidence="4" id="KW-0238">DNA-binding</keyword>
<dbReference type="GO" id="GO:0000978">
    <property type="term" value="F:RNA polymerase II cis-regulatory region sequence-specific DNA binding"/>
    <property type="evidence" value="ECO:0007669"/>
    <property type="project" value="TreeGrafter"/>
</dbReference>
<dbReference type="PANTHER" id="PTHR13421">
    <property type="entry name" value="SNRNA-ACTIVATING PROTEIN COMPLEX SUBUNIT 3"/>
    <property type="match status" value="1"/>
</dbReference>
<dbReference type="EMBL" id="CM002869">
    <property type="protein sequence ID" value="KFK44723.1"/>
    <property type="molecule type" value="Genomic_DNA"/>
</dbReference>
<dbReference type="OMA" id="SETWEDC"/>
<dbReference type="GO" id="GO:0019185">
    <property type="term" value="C:snRNA-activating protein complex"/>
    <property type="evidence" value="ECO:0007669"/>
    <property type="project" value="TreeGrafter"/>
</dbReference>
<dbReference type="GO" id="GO:0042796">
    <property type="term" value="P:snRNA transcription by RNA polymerase III"/>
    <property type="evidence" value="ECO:0007669"/>
    <property type="project" value="TreeGrafter"/>
</dbReference>
<dbReference type="GO" id="GO:0042795">
    <property type="term" value="P:snRNA transcription by RNA polymerase II"/>
    <property type="evidence" value="ECO:0007669"/>
    <property type="project" value="TreeGrafter"/>
</dbReference>